<keyword evidence="3" id="KW-0067">ATP-binding</keyword>
<dbReference type="InterPro" id="IPR007831">
    <property type="entry name" value="T2SS_GspE_N"/>
</dbReference>
<dbReference type="FunFam" id="3.30.450.90:FF:000001">
    <property type="entry name" value="Type II secretion system ATPase GspE"/>
    <property type="match status" value="1"/>
</dbReference>
<dbReference type="Pfam" id="PF05157">
    <property type="entry name" value="MshEN"/>
    <property type="match status" value="1"/>
</dbReference>
<dbReference type="InterPro" id="IPR037257">
    <property type="entry name" value="T2SS_E_N_sf"/>
</dbReference>
<dbReference type="FunFam" id="3.30.300.160:FF:000002">
    <property type="entry name" value="Type II secretion system protein E"/>
    <property type="match status" value="1"/>
</dbReference>
<dbReference type="RefSeq" id="WP_128700006.1">
    <property type="nucleotide sequence ID" value="NZ_CP019384.1"/>
</dbReference>
<protein>
    <submittedName>
        <fullName evidence="5">Type II secretion system protein E</fullName>
    </submittedName>
</protein>
<dbReference type="KEGG" id="vai:BU251_05625"/>
<dbReference type="SUPFAM" id="SSF160246">
    <property type="entry name" value="EspE N-terminal domain-like"/>
    <property type="match status" value="1"/>
</dbReference>
<dbReference type="Gene3D" id="3.30.450.90">
    <property type="match status" value="1"/>
</dbReference>
<dbReference type="InterPro" id="IPR001482">
    <property type="entry name" value="T2SS/T4SS_dom"/>
</dbReference>
<dbReference type="SUPFAM" id="SSF52540">
    <property type="entry name" value="P-loop containing nucleoside triphosphate hydrolases"/>
    <property type="match status" value="1"/>
</dbReference>
<accession>A0A410P547</accession>
<dbReference type="OrthoDB" id="9808272at2"/>
<dbReference type="CDD" id="cd01129">
    <property type="entry name" value="PulE-GspE-like"/>
    <property type="match status" value="1"/>
</dbReference>
<evidence type="ECO:0000313" key="5">
    <source>
        <dbReference type="EMBL" id="QAT17243.1"/>
    </source>
</evidence>
<reference evidence="5 6" key="1">
    <citation type="submission" date="2017-01" db="EMBL/GenBank/DDBJ databases">
        <title>First insights into the biology of 'candidatus Vampirococcus archaeovorus'.</title>
        <authorList>
            <person name="Kizina J."/>
            <person name="Jordan S."/>
            <person name="Stueber K."/>
            <person name="Reinhardt R."/>
            <person name="Harder J."/>
        </authorList>
    </citation>
    <scope>NUCLEOTIDE SEQUENCE [LARGE SCALE GENOMIC DNA]</scope>
    <source>
        <strain evidence="5 6">LiM</strain>
    </source>
</reference>
<evidence type="ECO:0000259" key="4">
    <source>
        <dbReference type="PROSITE" id="PS00662"/>
    </source>
</evidence>
<dbReference type="EMBL" id="CP019384">
    <property type="protein sequence ID" value="QAT17243.1"/>
    <property type="molecule type" value="Genomic_DNA"/>
</dbReference>
<dbReference type="Pfam" id="PF00437">
    <property type="entry name" value="T2SSE"/>
    <property type="match status" value="1"/>
</dbReference>
<evidence type="ECO:0000256" key="1">
    <source>
        <dbReference type="ARBA" id="ARBA00006611"/>
    </source>
</evidence>
<dbReference type="Gene3D" id="3.40.50.300">
    <property type="entry name" value="P-loop containing nucleotide triphosphate hydrolases"/>
    <property type="match status" value="1"/>
</dbReference>
<dbReference type="PROSITE" id="PS00662">
    <property type="entry name" value="T2SP_E"/>
    <property type="match status" value="1"/>
</dbReference>
<dbReference type="PANTHER" id="PTHR30258">
    <property type="entry name" value="TYPE II SECRETION SYSTEM PROTEIN GSPE-RELATED"/>
    <property type="match status" value="1"/>
</dbReference>
<feature type="domain" description="Bacterial type II secretion system protein E" evidence="4">
    <location>
        <begin position="387"/>
        <end position="401"/>
    </location>
</feature>
<evidence type="ECO:0000256" key="2">
    <source>
        <dbReference type="ARBA" id="ARBA00022741"/>
    </source>
</evidence>
<dbReference type="PANTHER" id="PTHR30258:SF1">
    <property type="entry name" value="PROTEIN TRANSPORT PROTEIN HOFB HOMOLOG"/>
    <property type="match status" value="1"/>
</dbReference>
<keyword evidence="2" id="KW-0547">Nucleotide-binding</keyword>
<gene>
    <name evidence="5" type="ORF">BU251_05625</name>
</gene>
<proteinExistence type="inferred from homology"/>
<dbReference type="Gene3D" id="3.30.300.160">
    <property type="entry name" value="Type II secretion system, protein E, N-terminal domain"/>
    <property type="match status" value="1"/>
</dbReference>
<dbReference type="GO" id="GO:0005886">
    <property type="term" value="C:plasma membrane"/>
    <property type="evidence" value="ECO:0007669"/>
    <property type="project" value="TreeGrafter"/>
</dbReference>
<keyword evidence="6" id="KW-1185">Reference proteome</keyword>
<sequence>MSSLRERLQDILIKNKLISEDDLKLALQVQKEHGGRLSDCLVKLNLISEKDLLVALSEGLGFPPISLARFKIDPEIIKLIPKDMAKHYLIVPVGKMGHALTVAMADPLNVFAIDDVKALTGFEINPIIAEQKEILMAIEKYYEEPATQVLDEIIKDISDMDIEVVRAAHEGGPDTQELVRLTKEAPVIKITNLLLEKGIEMNASDILIEPWEHSMRVRVRVDGMLREIEGPPLKFHAPIVSRIKVMSELDIAEHRLPQDGRFKVKIQDRFIDFRVSILPSFFGEKVALRILDKSMATLDLDRLGFDAETLATIKSGADRPHGMILVCGPTGSGKTTTLYSVLKYVDTPEDNIVTVEDPVEYQLEGINQVSVRPEIGLTFAGCLRSILRQDPDTIMVGEIRDFETVDIAIKSALTGHLVLSTLHTTTAAGTIVRLVNMGVEPFLITSSVICLINQRLVRKVCDSCKEGYELTPEAAASLGISAAKKGITVFRGRGCKRCFGIGYAGRLVIGEALVLTPKIKDLIIQRAQEYEIKAAARREGMKTLRENGIKKVLEGATSLEEVLRVTAPDEPIEKNEK</sequence>
<dbReference type="Proteomes" id="UP000287243">
    <property type="component" value="Chromosome"/>
</dbReference>
<evidence type="ECO:0000256" key="3">
    <source>
        <dbReference type="ARBA" id="ARBA00022840"/>
    </source>
</evidence>
<dbReference type="Gene3D" id="1.10.40.70">
    <property type="match status" value="1"/>
</dbReference>
<dbReference type="InterPro" id="IPR027417">
    <property type="entry name" value="P-loop_NTPase"/>
</dbReference>
<organism evidence="5 6">
    <name type="scientific">Velamenicoccus archaeovorus</name>
    <dbReference type="NCBI Taxonomy" id="1930593"/>
    <lineage>
        <taxon>Bacteria</taxon>
        <taxon>Pseudomonadati</taxon>
        <taxon>Candidatus Omnitrophota</taxon>
        <taxon>Candidatus Velamenicoccus</taxon>
    </lineage>
</organism>
<dbReference type="GO" id="GO:0005524">
    <property type="term" value="F:ATP binding"/>
    <property type="evidence" value="ECO:0007669"/>
    <property type="project" value="UniProtKB-KW"/>
</dbReference>
<dbReference type="AlphaFoldDB" id="A0A410P547"/>
<comment type="similarity">
    <text evidence="1">Belongs to the GSP E family.</text>
</comment>
<evidence type="ECO:0000313" key="6">
    <source>
        <dbReference type="Proteomes" id="UP000287243"/>
    </source>
</evidence>
<dbReference type="FunFam" id="3.40.50.300:FF:000398">
    <property type="entry name" value="Type IV pilus assembly ATPase PilB"/>
    <property type="match status" value="1"/>
</dbReference>
<name>A0A410P547_VELA1</name>
<dbReference type="GO" id="GO:0016887">
    <property type="term" value="F:ATP hydrolysis activity"/>
    <property type="evidence" value="ECO:0007669"/>
    <property type="project" value="TreeGrafter"/>
</dbReference>